<reference evidence="2" key="1">
    <citation type="submission" date="2016-10" db="EMBL/GenBank/DDBJ databases">
        <title>Draft genome sequences of four alkaliphilic bacteria belonging to the Anaerobacillus genus.</title>
        <authorList>
            <person name="Bassil N.M."/>
            <person name="Lloyd J.R."/>
        </authorList>
    </citation>
    <scope>NUCLEOTIDE SEQUENCE [LARGE SCALE GENOMIC DNA]</scope>
    <source>
        <strain evidence="2">NB2006</strain>
    </source>
</reference>
<dbReference type="PROSITE" id="PS51257">
    <property type="entry name" value="PROKAR_LIPOPROTEIN"/>
    <property type="match status" value="1"/>
</dbReference>
<organism evidence="2">
    <name type="scientific">Anaerobacillus isosaccharinicus</name>
    <dbReference type="NCBI Taxonomy" id="1532552"/>
    <lineage>
        <taxon>Bacteria</taxon>
        <taxon>Bacillati</taxon>
        <taxon>Bacillota</taxon>
        <taxon>Bacilli</taxon>
        <taxon>Bacillales</taxon>
        <taxon>Bacillaceae</taxon>
        <taxon>Anaerobacillus</taxon>
    </lineage>
</organism>
<comment type="caution">
    <text evidence="2">The sequence shown here is derived from an EMBL/GenBank/DDBJ whole genome shotgun (WGS) entry which is preliminary data.</text>
</comment>
<proteinExistence type="predicted"/>
<dbReference type="AlphaFoldDB" id="A0A1S2KVQ7"/>
<accession>A0A1S2KVQ7</accession>
<evidence type="ECO:0008006" key="3">
    <source>
        <dbReference type="Google" id="ProtNLM"/>
    </source>
</evidence>
<name>A0A1S2KVQ7_9BACI</name>
<gene>
    <name evidence="2" type="ORF">AWH56_23790</name>
</gene>
<dbReference type="EMBL" id="LQXD01000202">
    <property type="protein sequence ID" value="OIJ04272.1"/>
    <property type="molecule type" value="Genomic_DNA"/>
</dbReference>
<sequence>MKKLLLLTFALFLLTGCLYPDEQKAENQVPYKEQILSVQHAVVQYRLENQALPVQQREAETNVFQQNVVNFQKLIPKYLQQPPGNSFESGGIFQYVLVNVEEDPQVKLIDLTMTRGIQEFQRAVNEYRRKNRFAPVQEVVATGVFLLDHEKLNLKEQPTVKSPFHPDHRLPLFIDGDGQVIVDYTIDIIYALNKFEHSYSEGDDVRGILIDNFLFIPAYSVPYTLEEGMVVFSGR</sequence>
<evidence type="ECO:0000256" key="1">
    <source>
        <dbReference type="SAM" id="SignalP"/>
    </source>
</evidence>
<feature type="chain" id="PRO_5039047972" description="ABC transporter periplasmic binding protein yphF" evidence="1">
    <location>
        <begin position="21"/>
        <end position="235"/>
    </location>
</feature>
<evidence type="ECO:0000313" key="2">
    <source>
        <dbReference type="EMBL" id="OIJ04272.1"/>
    </source>
</evidence>
<keyword evidence="1" id="KW-0732">Signal</keyword>
<dbReference type="RefSeq" id="WP_071319407.1">
    <property type="nucleotide sequence ID" value="NZ_CP063356.2"/>
</dbReference>
<feature type="signal peptide" evidence="1">
    <location>
        <begin position="1"/>
        <end position="20"/>
    </location>
</feature>
<protein>
    <recommendedName>
        <fullName evidence="3">ABC transporter periplasmic binding protein yphF</fullName>
    </recommendedName>
</protein>